<accession>A0A9W4MKL4</accession>
<feature type="compositionally biased region" description="Basic and acidic residues" evidence="1">
    <location>
        <begin position="9"/>
        <end position="24"/>
    </location>
</feature>
<evidence type="ECO:0000313" key="2">
    <source>
        <dbReference type="EMBL" id="CAG7658495.1"/>
    </source>
</evidence>
<organism evidence="2 3">
    <name type="scientific">Actinacidiphila bryophytorum</name>
    <dbReference type="NCBI Taxonomy" id="1436133"/>
    <lineage>
        <taxon>Bacteria</taxon>
        <taxon>Bacillati</taxon>
        <taxon>Actinomycetota</taxon>
        <taxon>Actinomycetes</taxon>
        <taxon>Kitasatosporales</taxon>
        <taxon>Streptomycetaceae</taxon>
        <taxon>Actinacidiphila</taxon>
    </lineage>
</organism>
<keyword evidence="3" id="KW-1185">Reference proteome</keyword>
<sequence length="268" mass="27405">MHGGLRRPPGGEREVRARREDRHPLQPGYPPPGHRRPRQNHPRGQRLMRCGAAVRPVTASAEGLGHGAGAAAVRGGFHRGSGVGGGRRSGAGGRGRRGDGLSRSGQRGGIHRGFRCQDRLLQDHLGLRARGDGLPGRRIRLGRGAERHLRQSGHVGGVCAGRGVRPRVGGDRPRGSCGRVGRVGLGALDRPADGRHSGAGHLRDRDTGADVQQPGAPAGLLVGGVVRIGDAAAAPAGGDAAGGGALYAAGGALMWRGSNGTVTRIAPA</sequence>
<gene>
    <name evidence="2" type="ORF">SBRY_90283</name>
</gene>
<proteinExistence type="predicted"/>
<dbReference type="AlphaFoldDB" id="A0A9W4MKL4"/>
<evidence type="ECO:0000256" key="1">
    <source>
        <dbReference type="SAM" id="MobiDB-lite"/>
    </source>
</evidence>
<protein>
    <submittedName>
        <fullName evidence="2">Uncharacterized protein</fullName>
    </submittedName>
</protein>
<reference evidence="2" key="1">
    <citation type="submission" date="2021-06" db="EMBL/GenBank/DDBJ databases">
        <authorList>
            <person name="Arsene-Ploetze F."/>
        </authorList>
    </citation>
    <scope>NUCLEOTIDE SEQUENCE</scope>
    <source>
        <strain evidence="2">SBRY1</strain>
    </source>
</reference>
<name>A0A9W4MKL4_9ACTN</name>
<feature type="region of interest" description="Disordered" evidence="1">
    <location>
        <begin position="188"/>
        <end position="215"/>
    </location>
</feature>
<feature type="region of interest" description="Disordered" evidence="1">
    <location>
        <begin position="1"/>
        <end position="43"/>
    </location>
</feature>
<evidence type="ECO:0000313" key="3">
    <source>
        <dbReference type="Proteomes" id="UP001153328"/>
    </source>
</evidence>
<dbReference type="EMBL" id="CAJVAX010000023">
    <property type="protein sequence ID" value="CAG7658495.1"/>
    <property type="molecule type" value="Genomic_DNA"/>
</dbReference>
<feature type="region of interest" description="Disordered" evidence="1">
    <location>
        <begin position="157"/>
        <end position="176"/>
    </location>
</feature>
<feature type="region of interest" description="Disordered" evidence="1">
    <location>
        <begin position="73"/>
        <end position="111"/>
    </location>
</feature>
<dbReference type="Proteomes" id="UP001153328">
    <property type="component" value="Unassembled WGS sequence"/>
</dbReference>
<feature type="compositionally biased region" description="Basic residues" evidence="1">
    <location>
        <begin position="33"/>
        <end position="43"/>
    </location>
</feature>
<feature type="compositionally biased region" description="Gly residues" evidence="1">
    <location>
        <begin position="78"/>
        <end position="93"/>
    </location>
</feature>
<feature type="compositionally biased region" description="Basic and acidic residues" evidence="1">
    <location>
        <begin position="190"/>
        <end position="208"/>
    </location>
</feature>
<comment type="caution">
    <text evidence="2">The sequence shown here is derived from an EMBL/GenBank/DDBJ whole genome shotgun (WGS) entry which is preliminary data.</text>
</comment>